<dbReference type="EMBL" id="FPIW01000039">
    <property type="protein sequence ID" value="SFW59565.1"/>
    <property type="molecule type" value="Genomic_DNA"/>
</dbReference>
<reference evidence="2" key="1">
    <citation type="submission" date="2016-11" db="EMBL/GenBank/DDBJ databases">
        <authorList>
            <person name="Jaros S."/>
            <person name="Januszkiewicz K."/>
            <person name="Wedrychowicz H."/>
        </authorList>
    </citation>
    <scope>NUCLEOTIDE SEQUENCE [LARGE SCALE GENOMIC DNA]</scope>
    <source>
        <strain evidence="2">DSM 7057</strain>
    </source>
</reference>
<dbReference type="RefSeq" id="WP_072312134.1">
    <property type="nucleotide sequence ID" value="NZ_FPIW01000039.1"/>
</dbReference>
<proteinExistence type="predicted"/>
<dbReference type="AlphaFoldDB" id="A0AA94HUF1"/>
<sequence length="111" mass="11819">MSKTLITVDNLQDFISGGRLQMDGSKILTAGARDELTRRGIEVAWSDAPAACCGCGGQHAETAAPCHTPEQEDLLIGVAAIIKQHYNITDPEELKKITLETVTAIGKGLDN</sequence>
<protein>
    <submittedName>
        <fullName evidence="1">Uncharacterized protein</fullName>
    </submittedName>
</protein>
<evidence type="ECO:0000313" key="1">
    <source>
        <dbReference type="EMBL" id="SFW59565.1"/>
    </source>
</evidence>
<dbReference type="Proteomes" id="UP000182680">
    <property type="component" value="Unassembled WGS sequence"/>
</dbReference>
<comment type="caution">
    <text evidence="1">The sequence shown here is derived from an EMBL/GenBank/DDBJ whole genome shotgun (WGS) entry which is preliminary data.</text>
</comment>
<name>A0AA94HUF1_DESDE</name>
<organism evidence="1 2">
    <name type="scientific">Desulfovibrio desulfuricans</name>
    <dbReference type="NCBI Taxonomy" id="876"/>
    <lineage>
        <taxon>Bacteria</taxon>
        <taxon>Pseudomonadati</taxon>
        <taxon>Thermodesulfobacteriota</taxon>
        <taxon>Desulfovibrionia</taxon>
        <taxon>Desulfovibrionales</taxon>
        <taxon>Desulfovibrionaceae</taxon>
        <taxon>Desulfovibrio</taxon>
    </lineage>
</organism>
<accession>A0AA94HUF1</accession>
<evidence type="ECO:0000313" key="2">
    <source>
        <dbReference type="Proteomes" id="UP000182680"/>
    </source>
</evidence>
<gene>
    <name evidence="1" type="ORF">SAMN02910291_02018</name>
</gene>